<protein>
    <submittedName>
        <fullName evidence="1">Uncharacterized protein</fullName>
    </submittedName>
</protein>
<sequence>MDHSCQKGSGADRASLIVASILILGLLRLRALQGCGVHGMIMFEIGFQHRRQLIPEGNFALRVIAIFGRHSSLAKIGEQARHILIEIALKEDPIEPVESCYGVLTVLVRHPAPNGRRREVTDLQIIEPVPKLIAEDEILIGHEIAIGIYEALDDWANRRIIGPLPAREEVAKRRFEAGFGFAKNRDKTGVWEFGQSTCQSSVRRSQANPSITLQPIGIVAAESGAICLLESMI</sequence>
<accession>T0J0T1</accession>
<dbReference type="Proteomes" id="UP000015523">
    <property type="component" value="Unassembled WGS sequence"/>
</dbReference>
<proteinExistence type="predicted"/>
<evidence type="ECO:0000313" key="1">
    <source>
        <dbReference type="EMBL" id="EQB31566.1"/>
    </source>
</evidence>
<dbReference type="AlphaFoldDB" id="T0J0T1"/>
<name>T0J0T1_9SPHN</name>
<evidence type="ECO:0000313" key="2">
    <source>
        <dbReference type="Proteomes" id="UP000015523"/>
    </source>
</evidence>
<gene>
    <name evidence="1" type="ORF">M529_13930</name>
</gene>
<dbReference type="EMBL" id="AUWY01000096">
    <property type="protein sequence ID" value="EQB31566.1"/>
    <property type="molecule type" value="Genomic_DNA"/>
</dbReference>
<organism evidence="1 2">
    <name type="scientific">Sphingobium ummariense RL-3</name>
    <dbReference type="NCBI Taxonomy" id="1346791"/>
    <lineage>
        <taxon>Bacteria</taxon>
        <taxon>Pseudomonadati</taxon>
        <taxon>Pseudomonadota</taxon>
        <taxon>Alphaproteobacteria</taxon>
        <taxon>Sphingomonadales</taxon>
        <taxon>Sphingomonadaceae</taxon>
        <taxon>Sphingobium</taxon>
    </lineage>
</organism>
<keyword evidence="2" id="KW-1185">Reference proteome</keyword>
<reference evidence="1 2" key="1">
    <citation type="journal article" date="2013" name="Genome Announc.">
        <title>Draft Genome Sequence of Sphingobium ummariense Strain RL-3, a Hexachlorocyclohexane-Degrading Bacterium.</title>
        <authorList>
            <person name="Kohli P."/>
            <person name="Dua A."/>
            <person name="Sangwan N."/>
            <person name="Oldach P."/>
            <person name="Khurana J.P."/>
            <person name="Lal R."/>
        </authorList>
    </citation>
    <scope>NUCLEOTIDE SEQUENCE [LARGE SCALE GENOMIC DNA]</scope>
    <source>
        <strain evidence="1 2">RL-3</strain>
    </source>
</reference>
<comment type="caution">
    <text evidence="1">The sequence shown here is derived from an EMBL/GenBank/DDBJ whole genome shotgun (WGS) entry which is preliminary data.</text>
</comment>